<dbReference type="CDD" id="cd03034">
    <property type="entry name" value="ArsC_ArsC"/>
    <property type="match status" value="1"/>
</dbReference>
<reference evidence="4 5" key="1">
    <citation type="submission" date="2021-03" db="EMBL/GenBank/DDBJ databases">
        <title>Complete Genome Sequences of Two Lysobacter Strains Isolated from Sea Water (Lysobacter caseinilyticus) and Soil (Lysobacter helvus) in South Korea.</title>
        <authorList>
            <person name="Watanabe Y."/>
            <person name="Arakawa K."/>
        </authorList>
    </citation>
    <scope>NUCLEOTIDE SEQUENCE [LARGE SCALE GENOMIC DNA]</scope>
    <source>
        <strain evidence="4 5">KVB24</strain>
    </source>
</reference>
<proteinExistence type="inferred from homology"/>
<dbReference type="PANTHER" id="PTHR30041">
    <property type="entry name" value="ARSENATE REDUCTASE"/>
    <property type="match status" value="1"/>
</dbReference>
<gene>
    <name evidence="4" type="ORF">LYSCAS_25850</name>
</gene>
<evidence type="ECO:0000313" key="5">
    <source>
        <dbReference type="Proteomes" id="UP000681317"/>
    </source>
</evidence>
<evidence type="ECO:0000256" key="3">
    <source>
        <dbReference type="RuleBase" id="RU362029"/>
    </source>
</evidence>
<dbReference type="Proteomes" id="UP000681317">
    <property type="component" value="Chromosome"/>
</dbReference>
<accession>A0ABM7Q803</accession>
<dbReference type="InterPro" id="IPR006659">
    <property type="entry name" value="Arsenate_reductase"/>
</dbReference>
<keyword evidence="5" id="KW-1185">Reference proteome</keyword>
<dbReference type="SUPFAM" id="SSF52833">
    <property type="entry name" value="Thioredoxin-like"/>
    <property type="match status" value="1"/>
</dbReference>
<organism evidence="4 5">
    <name type="scientific">Noviluteimonas caseinilytica</name>
    <dbReference type="NCBI Taxonomy" id="2675101"/>
    <lineage>
        <taxon>Bacteria</taxon>
        <taxon>Pseudomonadati</taxon>
        <taxon>Pseudomonadota</taxon>
        <taxon>Gammaproteobacteria</taxon>
        <taxon>Lysobacterales</taxon>
        <taxon>Lysobacteraceae</taxon>
        <taxon>Noviluteimonas</taxon>
    </lineage>
</organism>
<protein>
    <recommendedName>
        <fullName evidence="3">Arsenate reductase</fullName>
        <ecNumber evidence="3">1.20.4.1</ecNumber>
    </recommendedName>
</protein>
<sequence length="134" mass="14737">MGEACAGGGWGFYYAGMKSGTRYYHNPRCSKSRGGLVLLADRGITPQTIEYLQQPPSVKELRELLVMLALPARGLMRTGETVYKELGLADPALSEDELLEAMHANPILIERPIFVHEGRAVIGRPAENVLQLLD</sequence>
<dbReference type="InterPro" id="IPR036249">
    <property type="entry name" value="Thioredoxin-like_sf"/>
</dbReference>
<dbReference type="NCBIfam" id="TIGR00014">
    <property type="entry name" value="arsC"/>
    <property type="match status" value="1"/>
</dbReference>
<evidence type="ECO:0000256" key="1">
    <source>
        <dbReference type="ARBA" id="ARBA00007198"/>
    </source>
</evidence>
<dbReference type="PANTHER" id="PTHR30041:SF4">
    <property type="entry name" value="ARSENATE REDUCTASE"/>
    <property type="match status" value="1"/>
</dbReference>
<dbReference type="InterPro" id="IPR006660">
    <property type="entry name" value="Arsenate_reductase-like"/>
</dbReference>
<keyword evidence="2 3" id="KW-0560">Oxidoreductase</keyword>
<dbReference type="Pfam" id="PF03960">
    <property type="entry name" value="ArsC"/>
    <property type="match status" value="1"/>
</dbReference>
<dbReference type="Gene3D" id="3.40.30.10">
    <property type="entry name" value="Glutaredoxin"/>
    <property type="match status" value="1"/>
</dbReference>
<comment type="catalytic activity">
    <reaction evidence="3">
        <text>[glutaredoxin]-dithiol + arsenate + glutathione + H(+) = glutathionyl-S-S-[glutaredoxin] + arsenite + H2O</text>
        <dbReference type="Rhea" id="RHEA:22016"/>
        <dbReference type="Rhea" id="RHEA-COMP:10729"/>
        <dbReference type="Rhea" id="RHEA-COMP:17668"/>
        <dbReference type="ChEBI" id="CHEBI:15377"/>
        <dbReference type="ChEBI" id="CHEBI:15378"/>
        <dbReference type="ChEBI" id="CHEBI:29242"/>
        <dbReference type="ChEBI" id="CHEBI:29950"/>
        <dbReference type="ChEBI" id="CHEBI:48597"/>
        <dbReference type="ChEBI" id="CHEBI:57925"/>
        <dbReference type="ChEBI" id="CHEBI:146199"/>
        <dbReference type="EC" id="1.20.4.1"/>
    </reaction>
</comment>
<dbReference type="EMBL" id="AP024545">
    <property type="protein sequence ID" value="BCT93561.1"/>
    <property type="molecule type" value="Genomic_DNA"/>
</dbReference>
<dbReference type="EC" id="1.20.4.1" evidence="3"/>
<comment type="similarity">
    <text evidence="1 3">Belongs to the ArsC family.</text>
</comment>
<evidence type="ECO:0000256" key="2">
    <source>
        <dbReference type="ARBA" id="ARBA00023002"/>
    </source>
</evidence>
<name>A0ABM7Q803_9GAMM</name>
<evidence type="ECO:0000313" key="4">
    <source>
        <dbReference type="EMBL" id="BCT93561.1"/>
    </source>
</evidence>